<dbReference type="PANTHER" id="PTHR28259:SF1">
    <property type="entry name" value="FLUORIDE EXPORT PROTEIN 1-RELATED"/>
    <property type="match status" value="1"/>
</dbReference>
<protein>
    <recommendedName>
        <fullName evidence="10">Fluoride-specific ion channel FluC</fullName>
    </recommendedName>
</protein>
<feature type="transmembrane region" description="Helical" evidence="10">
    <location>
        <begin position="139"/>
        <end position="167"/>
    </location>
</feature>
<dbReference type="Proteomes" id="UP000319514">
    <property type="component" value="Unassembled WGS sequence"/>
</dbReference>
<evidence type="ECO:0000256" key="5">
    <source>
        <dbReference type="ARBA" id="ARBA00023136"/>
    </source>
</evidence>
<feature type="transmembrane region" description="Helical" evidence="10">
    <location>
        <begin position="75"/>
        <end position="97"/>
    </location>
</feature>
<comment type="similarity">
    <text evidence="7 10">Belongs to the fluoride channel Fluc/FEX (TC 1.A.43) family.</text>
</comment>
<dbReference type="GO" id="GO:0046872">
    <property type="term" value="F:metal ion binding"/>
    <property type="evidence" value="ECO:0007669"/>
    <property type="project" value="UniProtKB-KW"/>
</dbReference>
<keyword evidence="6 10" id="KW-0407">Ion channel</keyword>
<evidence type="ECO:0000256" key="8">
    <source>
        <dbReference type="ARBA" id="ARBA00035585"/>
    </source>
</evidence>
<comment type="caution">
    <text evidence="12">The sequence shown here is derived from an EMBL/GenBank/DDBJ whole genome shotgun (WGS) entry which is preliminary data.</text>
</comment>
<dbReference type="NCBIfam" id="TIGR00494">
    <property type="entry name" value="crcB"/>
    <property type="match status" value="1"/>
</dbReference>
<feature type="compositionally biased region" description="Basic and acidic residues" evidence="11">
    <location>
        <begin position="8"/>
        <end position="22"/>
    </location>
</feature>
<sequence length="172" mass="18197">MPSRPRLSAREPVDPDVDDRPARPPRRSSRRRPSPRPGHLHDEATLLGTIAVGGALGAVARFLAGRAWGTGGAAFPWTTLTVNVVGCALIGVLMVLVTDVWTGRRLLRPFVGTGVLGGFTTFSTYAVDIQRLATGGRVPIALAYLVVTVVAALAAVWVAAVGTRALVERRAR</sequence>
<evidence type="ECO:0000256" key="7">
    <source>
        <dbReference type="ARBA" id="ARBA00035120"/>
    </source>
</evidence>
<keyword evidence="4 10" id="KW-1133">Transmembrane helix</keyword>
<name>A0A542ZGX8_9MICO</name>
<gene>
    <name evidence="10" type="primary">fluC</name>
    <name evidence="10" type="synonym">crcB</name>
    <name evidence="12" type="ORF">FB474_0962</name>
</gene>
<comment type="function">
    <text evidence="9 10">Fluoride-specific ion channel. Important for reducing fluoride concentration in the cell, thus reducing its toxicity.</text>
</comment>
<keyword evidence="5 10" id="KW-0472">Membrane</keyword>
<evidence type="ECO:0000256" key="4">
    <source>
        <dbReference type="ARBA" id="ARBA00022989"/>
    </source>
</evidence>
<dbReference type="Pfam" id="PF02537">
    <property type="entry name" value="CRCB"/>
    <property type="match status" value="1"/>
</dbReference>
<comment type="activity regulation">
    <text evidence="10">Na(+) is not transported, but it plays an essential structural role and its presence is essential for fluoride channel function.</text>
</comment>
<accession>A0A542ZGX8</accession>
<keyword evidence="10" id="KW-0479">Metal-binding</keyword>
<keyword evidence="10" id="KW-0915">Sodium</keyword>
<keyword evidence="10" id="KW-0406">Ion transport</keyword>
<dbReference type="GO" id="GO:0062054">
    <property type="term" value="F:fluoride channel activity"/>
    <property type="evidence" value="ECO:0007669"/>
    <property type="project" value="UniProtKB-UniRule"/>
</dbReference>
<keyword evidence="3 10" id="KW-0812">Transmembrane</keyword>
<comment type="catalytic activity">
    <reaction evidence="8">
        <text>fluoride(in) = fluoride(out)</text>
        <dbReference type="Rhea" id="RHEA:76159"/>
        <dbReference type="ChEBI" id="CHEBI:17051"/>
    </reaction>
    <physiologicalReaction direction="left-to-right" evidence="8">
        <dbReference type="Rhea" id="RHEA:76160"/>
    </physiologicalReaction>
</comment>
<reference evidence="12 13" key="1">
    <citation type="submission" date="2019-06" db="EMBL/GenBank/DDBJ databases">
        <title>Sequencing the genomes of 1000 actinobacteria strains.</title>
        <authorList>
            <person name="Klenk H.-P."/>
        </authorList>
    </citation>
    <scope>NUCLEOTIDE SEQUENCE [LARGE SCALE GENOMIC DNA]</scope>
    <source>
        <strain evidence="12 13">DSM 18082</strain>
    </source>
</reference>
<keyword evidence="2 10" id="KW-1003">Cell membrane</keyword>
<keyword evidence="10" id="KW-0813">Transport</keyword>
<feature type="binding site" evidence="10">
    <location>
        <position position="120"/>
    </location>
    <ligand>
        <name>Na(+)</name>
        <dbReference type="ChEBI" id="CHEBI:29101"/>
        <note>structural</note>
    </ligand>
</feature>
<feature type="binding site" evidence="10">
    <location>
        <position position="117"/>
    </location>
    <ligand>
        <name>Na(+)</name>
        <dbReference type="ChEBI" id="CHEBI:29101"/>
        <note>structural</note>
    </ligand>
</feature>
<evidence type="ECO:0000256" key="6">
    <source>
        <dbReference type="ARBA" id="ARBA00023303"/>
    </source>
</evidence>
<comment type="subcellular location">
    <subcellularLocation>
        <location evidence="1 10">Cell membrane</location>
        <topology evidence="1 10">Multi-pass membrane protein</topology>
    </subcellularLocation>
</comment>
<dbReference type="AlphaFoldDB" id="A0A542ZGX8"/>
<dbReference type="HAMAP" id="MF_00454">
    <property type="entry name" value="FluC"/>
    <property type="match status" value="1"/>
</dbReference>
<feature type="compositionally biased region" description="Basic residues" evidence="11">
    <location>
        <begin position="23"/>
        <end position="34"/>
    </location>
</feature>
<evidence type="ECO:0000256" key="11">
    <source>
        <dbReference type="SAM" id="MobiDB-lite"/>
    </source>
</evidence>
<dbReference type="GO" id="GO:0005886">
    <property type="term" value="C:plasma membrane"/>
    <property type="evidence" value="ECO:0007669"/>
    <property type="project" value="UniProtKB-SubCell"/>
</dbReference>
<evidence type="ECO:0000256" key="1">
    <source>
        <dbReference type="ARBA" id="ARBA00004651"/>
    </source>
</evidence>
<evidence type="ECO:0000313" key="12">
    <source>
        <dbReference type="EMBL" id="TQL59603.1"/>
    </source>
</evidence>
<evidence type="ECO:0000256" key="3">
    <source>
        <dbReference type="ARBA" id="ARBA00022692"/>
    </source>
</evidence>
<evidence type="ECO:0000313" key="13">
    <source>
        <dbReference type="Proteomes" id="UP000319514"/>
    </source>
</evidence>
<dbReference type="InterPro" id="IPR003691">
    <property type="entry name" value="FluC"/>
</dbReference>
<evidence type="ECO:0000256" key="9">
    <source>
        <dbReference type="ARBA" id="ARBA00049940"/>
    </source>
</evidence>
<feature type="transmembrane region" description="Helical" evidence="10">
    <location>
        <begin position="109"/>
        <end position="127"/>
    </location>
</feature>
<organism evidence="12 13">
    <name type="scientific">Oryzihumus leptocrescens</name>
    <dbReference type="NCBI Taxonomy" id="297536"/>
    <lineage>
        <taxon>Bacteria</taxon>
        <taxon>Bacillati</taxon>
        <taxon>Actinomycetota</taxon>
        <taxon>Actinomycetes</taxon>
        <taxon>Micrococcales</taxon>
        <taxon>Intrasporangiaceae</taxon>
        <taxon>Oryzihumus</taxon>
    </lineage>
</organism>
<dbReference type="RefSeq" id="WP_221632430.1">
    <property type="nucleotide sequence ID" value="NZ_BAAAKX010000004.1"/>
</dbReference>
<dbReference type="PANTHER" id="PTHR28259">
    <property type="entry name" value="FLUORIDE EXPORT PROTEIN 1-RELATED"/>
    <property type="match status" value="1"/>
</dbReference>
<evidence type="ECO:0000256" key="2">
    <source>
        <dbReference type="ARBA" id="ARBA00022475"/>
    </source>
</evidence>
<dbReference type="EMBL" id="VFOQ01000001">
    <property type="protein sequence ID" value="TQL59603.1"/>
    <property type="molecule type" value="Genomic_DNA"/>
</dbReference>
<feature type="transmembrane region" description="Helical" evidence="10">
    <location>
        <begin position="44"/>
        <end position="63"/>
    </location>
</feature>
<evidence type="ECO:0000256" key="10">
    <source>
        <dbReference type="HAMAP-Rule" id="MF_00454"/>
    </source>
</evidence>
<keyword evidence="13" id="KW-1185">Reference proteome</keyword>
<feature type="region of interest" description="Disordered" evidence="11">
    <location>
        <begin position="1"/>
        <end position="41"/>
    </location>
</feature>
<proteinExistence type="inferred from homology"/>
<dbReference type="GO" id="GO:0140114">
    <property type="term" value="P:cellular detoxification of fluoride"/>
    <property type="evidence" value="ECO:0007669"/>
    <property type="project" value="UniProtKB-UniRule"/>
</dbReference>